<dbReference type="EMBL" id="MEWG01000024">
    <property type="protein sequence ID" value="OGC77232.1"/>
    <property type="molecule type" value="Genomic_DNA"/>
</dbReference>
<gene>
    <name evidence="1" type="ORF">A2619_04405</name>
</gene>
<reference evidence="1 2" key="1">
    <citation type="journal article" date="2016" name="Nat. Commun.">
        <title>Thousands of microbial genomes shed light on interconnected biogeochemical processes in an aquifer system.</title>
        <authorList>
            <person name="Anantharaman K."/>
            <person name="Brown C.T."/>
            <person name="Hug L.A."/>
            <person name="Sharon I."/>
            <person name="Castelle C.J."/>
            <person name="Probst A.J."/>
            <person name="Thomas B.C."/>
            <person name="Singh A."/>
            <person name="Wilkins M.J."/>
            <person name="Karaoz U."/>
            <person name="Brodie E.L."/>
            <person name="Williams K.H."/>
            <person name="Hubbard S.S."/>
            <person name="Banfield J.F."/>
        </authorList>
    </citation>
    <scope>NUCLEOTIDE SEQUENCE [LARGE SCALE GENOMIC DNA]</scope>
</reference>
<name>A0A1F4X6E5_UNCKA</name>
<dbReference type="AlphaFoldDB" id="A0A1F4X6E5"/>
<protein>
    <submittedName>
        <fullName evidence="1">Uncharacterized protein</fullName>
    </submittedName>
</protein>
<organism evidence="1 2">
    <name type="scientific">candidate division WWE3 bacterium RIFOXYD1_FULL_39_9</name>
    <dbReference type="NCBI Taxonomy" id="1802649"/>
    <lineage>
        <taxon>Bacteria</taxon>
        <taxon>Katanobacteria</taxon>
    </lineage>
</organism>
<proteinExistence type="predicted"/>
<evidence type="ECO:0000313" key="1">
    <source>
        <dbReference type="EMBL" id="OGC77232.1"/>
    </source>
</evidence>
<evidence type="ECO:0000313" key="2">
    <source>
        <dbReference type="Proteomes" id="UP000176815"/>
    </source>
</evidence>
<sequence>MVINPLPTNIRIKTNNNLLEVIQTKHPKKKSNARWIKKYRKKYTKQVPSSEFYYFVSANLVVCHPDMVDVFIDKLNKHEAIKLKRI</sequence>
<comment type="caution">
    <text evidence="1">The sequence shown here is derived from an EMBL/GenBank/DDBJ whole genome shotgun (WGS) entry which is preliminary data.</text>
</comment>
<accession>A0A1F4X6E5</accession>
<dbReference type="Proteomes" id="UP000176815">
    <property type="component" value="Unassembled WGS sequence"/>
</dbReference>